<evidence type="ECO:0000313" key="2">
    <source>
        <dbReference type="EMBL" id="GAA0749086.1"/>
    </source>
</evidence>
<proteinExistence type="predicted"/>
<sequence>MSAVVLAGQPAVAALAAPQALPDPRAAMASGEALKRRIQKRMDDAGIVGAAAALILDRRVVWMQGWGYANQAAKTPFTPDTVINVGSISKTVTGAALMQVVQSGKLSLDADINTYLPFRIANPFFPDAPITLRQLATHTSGITDRWEVYRDTYHWGSDAPEPMGAFLKAYLVPGGSRYARENFLPIVPGTHREYSNIGAGLAGFIVEQAMGESLASYTQRRIFQPLGMSRTAWRLADVPAGSHSTLYVGQSGLSIPIPPYGLTTYADGGVRTTVSDLSRFFIALLNGGQYQQARILDTRTVEEMLRFQYTDAHKPDNVTLNEKNSGIFWSTKFNVTRIGHGGSDPGVRAEMLSDLSHETAIVFVTNTSIEGAEAKVYDDLLNDLWQHAELLRREGQP</sequence>
<dbReference type="Pfam" id="PF00144">
    <property type="entry name" value="Beta-lactamase"/>
    <property type="match status" value="1"/>
</dbReference>
<gene>
    <name evidence="2" type="ORF">GCM10009107_19460</name>
</gene>
<protein>
    <submittedName>
        <fullName evidence="2">Serine hydrolase domain-containing protein</fullName>
    </submittedName>
</protein>
<dbReference type="GO" id="GO:0016787">
    <property type="term" value="F:hydrolase activity"/>
    <property type="evidence" value="ECO:0007669"/>
    <property type="project" value="UniProtKB-KW"/>
</dbReference>
<dbReference type="Proteomes" id="UP001500279">
    <property type="component" value="Unassembled WGS sequence"/>
</dbReference>
<keyword evidence="3" id="KW-1185">Reference proteome</keyword>
<keyword evidence="2" id="KW-0378">Hydrolase</keyword>
<dbReference type="InterPro" id="IPR001466">
    <property type="entry name" value="Beta-lactam-related"/>
</dbReference>
<name>A0ABN1JY48_9BURK</name>
<dbReference type="InterPro" id="IPR050491">
    <property type="entry name" value="AmpC-like"/>
</dbReference>
<dbReference type="Gene3D" id="3.40.710.10">
    <property type="entry name" value="DD-peptidase/beta-lactamase superfamily"/>
    <property type="match status" value="1"/>
</dbReference>
<dbReference type="InterPro" id="IPR012338">
    <property type="entry name" value="Beta-lactam/transpept-like"/>
</dbReference>
<evidence type="ECO:0000313" key="3">
    <source>
        <dbReference type="Proteomes" id="UP001500279"/>
    </source>
</evidence>
<feature type="domain" description="Beta-lactamase-related" evidence="1">
    <location>
        <begin position="35"/>
        <end position="375"/>
    </location>
</feature>
<accession>A0ABN1JY48</accession>
<dbReference type="SUPFAM" id="SSF56601">
    <property type="entry name" value="beta-lactamase/transpeptidase-like"/>
    <property type="match status" value="1"/>
</dbReference>
<dbReference type="PANTHER" id="PTHR46825">
    <property type="entry name" value="D-ALANYL-D-ALANINE-CARBOXYPEPTIDASE/ENDOPEPTIDASE AMPH"/>
    <property type="match status" value="1"/>
</dbReference>
<comment type="caution">
    <text evidence="2">The sequence shown here is derived from an EMBL/GenBank/DDBJ whole genome shotgun (WGS) entry which is preliminary data.</text>
</comment>
<organism evidence="2 3">
    <name type="scientific">Ideonella azotifigens</name>
    <dbReference type="NCBI Taxonomy" id="513160"/>
    <lineage>
        <taxon>Bacteria</taxon>
        <taxon>Pseudomonadati</taxon>
        <taxon>Pseudomonadota</taxon>
        <taxon>Betaproteobacteria</taxon>
        <taxon>Burkholderiales</taxon>
        <taxon>Sphaerotilaceae</taxon>
        <taxon>Ideonella</taxon>
    </lineage>
</organism>
<dbReference type="PANTHER" id="PTHR46825:SF9">
    <property type="entry name" value="BETA-LACTAMASE-RELATED DOMAIN-CONTAINING PROTEIN"/>
    <property type="match status" value="1"/>
</dbReference>
<reference evidence="2 3" key="1">
    <citation type="journal article" date="2019" name="Int. J. Syst. Evol. Microbiol.">
        <title>The Global Catalogue of Microorganisms (GCM) 10K type strain sequencing project: providing services to taxonomists for standard genome sequencing and annotation.</title>
        <authorList>
            <consortium name="The Broad Institute Genomics Platform"/>
            <consortium name="The Broad Institute Genome Sequencing Center for Infectious Disease"/>
            <person name="Wu L."/>
            <person name="Ma J."/>
        </authorList>
    </citation>
    <scope>NUCLEOTIDE SEQUENCE [LARGE SCALE GENOMIC DNA]</scope>
    <source>
        <strain evidence="2 3">JCM 15503</strain>
    </source>
</reference>
<dbReference type="EMBL" id="BAAAEW010000008">
    <property type="protein sequence ID" value="GAA0749086.1"/>
    <property type="molecule type" value="Genomic_DNA"/>
</dbReference>
<evidence type="ECO:0000259" key="1">
    <source>
        <dbReference type="Pfam" id="PF00144"/>
    </source>
</evidence>